<feature type="transmembrane region" description="Helical" evidence="6">
    <location>
        <begin position="447"/>
        <end position="466"/>
    </location>
</feature>
<feature type="transmembrane region" description="Helical" evidence="6">
    <location>
        <begin position="416"/>
        <end position="435"/>
    </location>
</feature>
<evidence type="ECO:0000256" key="6">
    <source>
        <dbReference type="SAM" id="Phobius"/>
    </source>
</evidence>
<dbReference type="GO" id="GO:0015920">
    <property type="term" value="P:lipopolysaccharide transport"/>
    <property type="evidence" value="ECO:0007669"/>
    <property type="project" value="TreeGrafter"/>
</dbReference>
<keyword evidence="2" id="KW-1003">Cell membrane</keyword>
<dbReference type="Pfam" id="PF03739">
    <property type="entry name" value="LptF_LptG"/>
    <property type="match status" value="1"/>
</dbReference>
<feature type="transmembrane region" description="Helical" evidence="6">
    <location>
        <begin position="113"/>
        <end position="136"/>
    </location>
</feature>
<evidence type="ECO:0000313" key="7">
    <source>
        <dbReference type="EMBL" id="ADZ77146.1"/>
    </source>
</evidence>
<dbReference type="GO" id="GO:0043190">
    <property type="term" value="C:ATP-binding cassette (ABC) transporter complex"/>
    <property type="evidence" value="ECO:0007669"/>
    <property type="project" value="TreeGrafter"/>
</dbReference>
<gene>
    <name evidence="7" type="ordered locus">Sph21_0564</name>
</gene>
<reference evidence="7" key="1">
    <citation type="submission" date="2011-03" db="EMBL/GenBank/DDBJ databases">
        <title>Complete sequence of Sphingobacterium sp. 21.</title>
        <authorList>
            <consortium name="US DOE Joint Genome Institute"/>
            <person name="Lucas S."/>
            <person name="Copeland A."/>
            <person name="Lapidus A."/>
            <person name="Cheng J.-F."/>
            <person name="Goodwin L."/>
            <person name="Pitluck S."/>
            <person name="Davenport K."/>
            <person name="Detter J.C."/>
            <person name="Han C."/>
            <person name="Tapia R."/>
            <person name="Land M."/>
            <person name="Hauser L."/>
            <person name="Kyrpides N."/>
            <person name="Ivanova N."/>
            <person name="Ovchinnikova G."/>
            <person name="Pagani I."/>
            <person name="Siebers A.K."/>
            <person name="Allgaier M."/>
            <person name="Thelen M.P."/>
            <person name="Hugenholtz P."/>
            <person name="Woyke T."/>
        </authorList>
    </citation>
    <scope>NUCLEOTIDE SEQUENCE</scope>
    <source>
        <strain evidence="7">21</strain>
    </source>
</reference>
<feature type="transmembrane region" description="Helical" evidence="6">
    <location>
        <begin position="67"/>
        <end position="92"/>
    </location>
</feature>
<dbReference type="KEGG" id="shg:Sph21_0564"/>
<dbReference type="EMBL" id="CP002584">
    <property type="protein sequence ID" value="ADZ77146.1"/>
    <property type="molecule type" value="Genomic_DNA"/>
</dbReference>
<evidence type="ECO:0000256" key="1">
    <source>
        <dbReference type="ARBA" id="ARBA00004651"/>
    </source>
</evidence>
<dbReference type="InterPro" id="IPR005495">
    <property type="entry name" value="LptG/LptF_permease"/>
</dbReference>
<protein>
    <submittedName>
        <fullName evidence="7">Permease YjgP/YjgQ family protein</fullName>
    </submittedName>
</protein>
<name>F4C809_SPHS2</name>
<evidence type="ECO:0000256" key="4">
    <source>
        <dbReference type="ARBA" id="ARBA00022989"/>
    </source>
</evidence>
<accession>F4C809</accession>
<comment type="subcellular location">
    <subcellularLocation>
        <location evidence="1">Cell membrane</location>
        <topology evidence="1">Multi-pass membrane protein</topology>
    </subcellularLocation>
</comment>
<evidence type="ECO:0000256" key="5">
    <source>
        <dbReference type="ARBA" id="ARBA00023136"/>
    </source>
</evidence>
<dbReference type="eggNOG" id="COG0795">
    <property type="taxonomic scope" value="Bacteria"/>
</dbReference>
<keyword evidence="4 6" id="KW-1133">Transmembrane helix</keyword>
<organism evidence="7">
    <name type="scientific">Sphingobacterium sp. (strain 21)</name>
    <dbReference type="NCBI Taxonomy" id="743722"/>
    <lineage>
        <taxon>Bacteria</taxon>
        <taxon>Pseudomonadati</taxon>
        <taxon>Bacteroidota</taxon>
        <taxon>Sphingobacteriia</taxon>
        <taxon>Sphingobacteriales</taxon>
        <taxon>Sphingobacteriaceae</taxon>
        <taxon>Sphingobacterium</taxon>
    </lineage>
</organism>
<dbReference type="PATRIC" id="fig|743722.3.peg.612"/>
<evidence type="ECO:0000256" key="2">
    <source>
        <dbReference type="ARBA" id="ARBA00022475"/>
    </source>
</evidence>
<dbReference type="HOGENOM" id="CLU_028799_6_0_10"/>
<dbReference type="PANTHER" id="PTHR33529:SF6">
    <property type="entry name" value="YJGP_YJGQ FAMILY PERMEASE"/>
    <property type="match status" value="1"/>
</dbReference>
<dbReference type="PANTHER" id="PTHR33529">
    <property type="entry name" value="SLR0882 PROTEIN-RELATED"/>
    <property type="match status" value="1"/>
</dbReference>
<keyword evidence="3 6" id="KW-0812">Transmembrane</keyword>
<keyword evidence="5 6" id="KW-0472">Membrane</keyword>
<dbReference type="AlphaFoldDB" id="F4C809"/>
<feature type="transmembrane region" description="Helical" evidence="6">
    <location>
        <begin position="389"/>
        <end position="409"/>
    </location>
</feature>
<evidence type="ECO:0000256" key="3">
    <source>
        <dbReference type="ARBA" id="ARBA00022692"/>
    </source>
</evidence>
<proteinExistence type="predicted"/>
<feature type="transmembrane region" description="Helical" evidence="6">
    <location>
        <begin position="21"/>
        <end position="47"/>
    </location>
</feature>
<sequence length="505" mass="57598">MLFGDDKAGKLFCSMKKVHVLVLKAFFKPFIVTFFIVMFVLLMLFLFKYIDDLIGKGFEWYVILELLWYASAAQISMAMPLAMLLSSIMTFGNLGESYELVAIKAAGISLRKAMMPLIILVSLISIGSFFFSDYILPVTNLKMGSLLYDVRNKKADFLIKDGIFNNSIPGYSIRAKNKSKDGTVLYNLIIYQHGNISRGTNVLLAKEGVMYNSRDNNYMILKLKDGVRYEETTAGDRSYNPRQQFTRYYFDQTEQKFDMSTFQMKRTDEDLFKSHSMMLNLKQLRYYTDSTTKILDSIRGKIFNEIKSNYKIFNSYQAAQNKPVEAAGALKNYNKSFEEIIPVDKRVVAVNNSLNDIRYIKEVLDMKAKSDKDFDLSIVRYILEYHKKFTLAVSCLLLFSIGAPLGAIIRKGGLGLPVVMAIIFFLIYHIISTVAEKSAKEGNIDPVLGTWTAIIALTPLGIFLTYKAATDSSIFDIESYKLAINRFFGKMGELFKKRFGRKQHS</sequence>
<dbReference type="STRING" id="743722.Sph21_0564"/>